<keyword evidence="7" id="KW-0862">Zinc</keyword>
<dbReference type="KEGG" id="hai:109374336"/>
<keyword evidence="9" id="KW-0238">DNA-binding</keyword>
<feature type="domain" description="C2H2-type" evidence="14">
    <location>
        <begin position="682"/>
        <end position="709"/>
    </location>
</feature>
<feature type="domain" description="C2H2-type" evidence="14">
    <location>
        <begin position="963"/>
        <end position="990"/>
    </location>
</feature>
<dbReference type="GO" id="GO:0045892">
    <property type="term" value="P:negative regulation of DNA-templated transcription"/>
    <property type="evidence" value="ECO:0007669"/>
    <property type="project" value="UniProtKB-ARBA"/>
</dbReference>
<evidence type="ECO:0000256" key="5">
    <source>
        <dbReference type="ARBA" id="ARBA00022737"/>
    </source>
</evidence>
<sequence length="1088" mass="123667">MRGSASAAGGVGPRELGSPARRGALRTKPRAGRGQTAATQDAFVRRGPGRPRSKNGLTPKGQRRAVTTGLENRGLPFRDTALPQERRHKKEAAGTENEPQPMSQSLVTFGDVAVDFSQEEWERLNPAQRGLYRDVMLENYRSLVSLGLCFSKPDMISSLEQRKEPWLPKRNLMRGHCPGWKAVPETKEVPPQDFCEETLSQAVLVGTRTSCRVERSVLGGPWDYEALFGRQPGLVTIANMAIDLSQQLDPAQKSFCKNVMWENHDLGSVGRCVPEPGLVSLLEQGKEPWLVKRELTGALFSVSVLVTPSWKFSAELILLKMVWTSCESHWTKATAVNLIETQPPRSQRGPNPKSPGQVPDWGGAAEASCCPTWRGRNSGYVHTSTGLRTKDSVTFADVAIDFSQDEWQWLNLAQRTLYKNVMLENYRNLVSVGLCIFKPDVIFLLEQGKEPWMTNGEMTGGLDPDLEYLWMTKELSPNLDIYEEKLSQAMIMERLTTYNLECSMLGRTWKCEDLFERELVNPKSHFRQETVTHIDALIEEREHFNKSGTIFHLNTLSYIKQLFPIEERMYNFDIEEKSLKTHSFVKKQKQVCGSKKLLKCNDCEKTFSKISTLSLHQRIHTGEKPYECIECGKAFSQSAHLAQHQRVHTGEKPFGCVECGKTFSQNAHLIQHQRVHTGEKPYQCKQCMKAFSQLAHLAQHQRVHTGEKPYECIECGKAFSDCSSLAHHRRIHTGKRPYECVDCGKAFRQNASLIRHRRYYHTGEKPFDCIDCGKAFTDHIGLIQHKRIHTGERPYKCNVCGKAFSHGSSLTVHQRIHTGERPYECTLCGKAFSHRGSLTLHQRVHTGEKPYECKECGKAFRQSTHLAHHQRIHTGEKPYECKECSKAFSQNAHLAQHQKIHTGEKPYECKECGKAFSQTAHLVQHQRVHTGEKPYECIECGKAFSDGSYLVQHQRLHTGKRPYECLECGKAFRQRASLICHQRCHTGEKPYECNVCGKAFSHRKSLTLHQRIHTGEKPYECQECSKAFSQIAHLTLHKRIHTGERPYECKECGKAFRQSVHLTHHQRIHTGESSSILPSPSVLYHQVL</sequence>
<name>A0A8B7Q6J7_HIPAR</name>
<dbReference type="FunFam" id="3.30.160.60:FF:002004">
    <property type="entry name" value="Zinc finger protein 473"/>
    <property type="match status" value="1"/>
</dbReference>
<dbReference type="InterPro" id="IPR013087">
    <property type="entry name" value="Znf_C2H2_type"/>
</dbReference>
<feature type="domain" description="C2H2-type" evidence="14">
    <location>
        <begin position="710"/>
        <end position="737"/>
    </location>
</feature>
<dbReference type="Gene3D" id="6.10.140.140">
    <property type="match status" value="2"/>
</dbReference>
<dbReference type="FunFam" id="3.30.160.60:FF:001502">
    <property type="entry name" value="ZFP28 zinc finger protein"/>
    <property type="match status" value="1"/>
</dbReference>
<dbReference type="FunFam" id="3.30.160.60:FF:000737">
    <property type="entry name" value="Zinc finger protein 565"/>
    <property type="match status" value="3"/>
</dbReference>
<dbReference type="FunFam" id="3.30.160.60:FF:000101">
    <property type="entry name" value="zinc finger protein 436 isoform X1"/>
    <property type="match status" value="1"/>
</dbReference>
<evidence type="ECO:0000256" key="11">
    <source>
        <dbReference type="ARBA" id="ARBA00023242"/>
    </source>
</evidence>
<evidence type="ECO:0000256" key="1">
    <source>
        <dbReference type="ARBA" id="ARBA00003767"/>
    </source>
</evidence>
<keyword evidence="8" id="KW-0805">Transcription regulation</keyword>
<dbReference type="InterPro" id="IPR036051">
    <property type="entry name" value="KRAB_dom_sf"/>
</dbReference>
<dbReference type="FunFam" id="3.30.160.60:FF:000016">
    <property type="entry name" value="zinc finger protein 37 homolog"/>
    <property type="match status" value="2"/>
</dbReference>
<feature type="domain" description="KRAB" evidence="15">
    <location>
        <begin position="235"/>
        <end position="301"/>
    </location>
</feature>
<feature type="domain" description="C2H2-type" evidence="14">
    <location>
        <begin position="907"/>
        <end position="934"/>
    </location>
</feature>
<evidence type="ECO:0000256" key="2">
    <source>
        <dbReference type="ARBA" id="ARBA00004123"/>
    </source>
</evidence>
<feature type="domain" description="C2H2-type" evidence="14">
    <location>
        <begin position="1047"/>
        <end position="1074"/>
    </location>
</feature>
<feature type="domain" description="C2H2-type" evidence="14">
    <location>
        <begin position="823"/>
        <end position="850"/>
    </location>
</feature>
<organism evidence="16 17">
    <name type="scientific">Hipposideros armiger</name>
    <name type="common">Great Himalayan leaf-nosed bat</name>
    <dbReference type="NCBI Taxonomy" id="186990"/>
    <lineage>
        <taxon>Eukaryota</taxon>
        <taxon>Metazoa</taxon>
        <taxon>Chordata</taxon>
        <taxon>Craniata</taxon>
        <taxon>Vertebrata</taxon>
        <taxon>Euteleostomi</taxon>
        <taxon>Mammalia</taxon>
        <taxon>Eutheria</taxon>
        <taxon>Laurasiatheria</taxon>
        <taxon>Chiroptera</taxon>
        <taxon>Yinpterochiroptera</taxon>
        <taxon>Rhinolophoidea</taxon>
        <taxon>Hipposideridae</taxon>
        <taxon>Hipposideros</taxon>
    </lineage>
</organism>
<dbReference type="FunFam" id="3.30.160.60:FF:000281">
    <property type="entry name" value="Zinc finger protein 558 isoform X1"/>
    <property type="match status" value="1"/>
</dbReference>
<evidence type="ECO:0000256" key="4">
    <source>
        <dbReference type="ARBA" id="ARBA00022723"/>
    </source>
</evidence>
<dbReference type="FunFam" id="3.30.160.60:FF:000519">
    <property type="entry name" value="Zinc finger protein 470"/>
    <property type="match status" value="1"/>
</dbReference>
<evidence type="ECO:0000256" key="3">
    <source>
        <dbReference type="ARBA" id="ARBA00006991"/>
    </source>
</evidence>
<comment type="function">
    <text evidence="1">May be involved in transcriptional regulation.</text>
</comment>
<feature type="domain" description="C2H2-type" evidence="14">
    <location>
        <begin position="598"/>
        <end position="625"/>
    </location>
</feature>
<dbReference type="RefSeq" id="XP_019484394.1">
    <property type="nucleotide sequence ID" value="XM_019628849.1"/>
</dbReference>
<dbReference type="GO" id="GO:0005634">
    <property type="term" value="C:nucleus"/>
    <property type="evidence" value="ECO:0007669"/>
    <property type="project" value="UniProtKB-SubCell"/>
</dbReference>
<dbReference type="FunFam" id="3.30.160.60:FF:001498">
    <property type="entry name" value="Zinc finger protein 404"/>
    <property type="match status" value="3"/>
</dbReference>
<dbReference type="GO" id="GO:0000978">
    <property type="term" value="F:RNA polymerase II cis-regulatory region sequence-specific DNA binding"/>
    <property type="evidence" value="ECO:0007669"/>
    <property type="project" value="TreeGrafter"/>
</dbReference>
<keyword evidence="16" id="KW-1185">Reference proteome</keyword>
<comment type="similarity">
    <text evidence="3">Belongs to the krueppel C2H2-type zinc-finger protein family.</text>
</comment>
<feature type="domain" description="KRAB" evidence="15">
    <location>
        <begin position="393"/>
        <end position="464"/>
    </location>
</feature>
<dbReference type="Pfam" id="PF01352">
    <property type="entry name" value="KRAB"/>
    <property type="match status" value="3"/>
</dbReference>
<feature type="domain" description="C2H2-type" evidence="14">
    <location>
        <begin position="795"/>
        <end position="822"/>
    </location>
</feature>
<protein>
    <submittedName>
        <fullName evidence="17">Zinc finger protein 470 isoform X1</fullName>
    </submittedName>
</protein>
<feature type="domain" description="C2H2-type" evidence="14">
    <location>
        <begin position="654"/>
        <end position="681"/>
    </location>
</feature>
<keyword evidence="4" id="KW-0479">Metal-binding</keyword>
<proteinExistence type="inferred from homology"/>
<feature type="domain" description="KRAB" evidence="15">
    <location>
        <begin position="107"/>
        <end position="178"/>
    </location>
</feature>
<dbReference type="GeneID" id="109374336"/>
<dbReference type="GO" id="GO:0000981">
    <property type="term" value="F:DNA-binding transcription factor activity, RNA polymerase II-specific"/>
    <property type="evidence" value="ECO:0007669"/>
    <property type="project" value="TreeGrafter"/>
</dbReference>
<dbReference type="PROSITE" id="PS50157">
    <property type="entry name" value="ZINC_FINGER_C2H2_2"/>
    <property type="match status" value="17"/>
</dbReference>
<dbReference type="PANTHER" id="PTHR19818:SF158">
    <property type="entry name" value="C2H2-TYPE DOMAIN-CONTAINING PROTEIN-RELATED"/>
    <property type="match status" value="1"/>
</dbReference>
<evidence type="ECO:0000256" key="6">
    <source>
        <dbReference type="ARBA" id="ARBA00022771"/>
    </source>
</evidence>
<evidence type="ECO:0000256" key="9">
    <source>
        <dbReference type="ARBA" id="ARBA00023125"/>
    </source>
</evidence>
<evidence type="ECO:0000256" key="13">
    <source>
        <dbReference type="SAM" id="MobiDB-lite"/>
    </source>
</evidence>
<dbReference type="CDD" id="cd07765">
    <property type="entry name" value="KRAB_A-box"/>
    <property type="match status" value="3"/>
</dbReference>
<feature type="domain" description="C2H2-type" evidence="14">
    <location>
        <begin position="879"/>
        <end position="906"/>
    </location>
</feature>
<dbReference type="PROSITE" id="PS00028">
    <property type="entry name" value="ZINC_FINGER_C2H2_1"/>
    <property type="match status" value="17"/>
</dbReference>
<feature type="domain" description="C2H2-type" evidence="14">
    <location>
        <begin position="767"/>
        <end position="794"/>
    </location>
</feature>
<dbReference type="SMART" id="SM00355">
    <property type="entry name" value="ZnF_C2H2"/>
    <property type="match status" value="17"/>
</dbReference>
<dbReference type="SMART" id="SM00349">
    <property type="entry name" value="KRAB"/>
    <property type="match status" value="3"/>
</dbReference>
<dbReference type="PANTHER" id="PTHR19818">
    <property type="entry name" value="ZINC FINGER PROTEIN ZIC AND GLI"/>
    <property type="match status" value="1"/>
</dbReference>
<gene>
    <name evidence="17" type="primary">LOC109374336</name>
</gene>
<dbReference type="GO" id="GO:0045944">
    <property type="term" value="P:positive regulation of transcription by RNA polymerase II"/>
    <property type="evidence" value="ECO:0007669"/>
    <property type="project" value="UniProtKB-ARBA"/>
</dbReference>
<dbReference type="FunFam" id="3.30.160.60:FF:002090">
    <property type="entry name" value="Zinc finger protein 473"/>
    <property type="match status" value="1"/>
</dbReference>
<evidence type="ECO:0000313" key="17">
    <source>
        <dbReference type="RefSeq" id="XP_019484394.1"/>
    </source>
</evidence>
<feature type="domain" description="C2H2-type" evidence="14">
    <location>
        <begin position="1019"/>
        <end position="1046"/>
    </location>
</feature>
<dbReference type="InterPro" id="IPR050329">
    <property type="entry name" value="GLI_C2H2-zinc-finger"/>
</dbReference>
<dbReference type="SUPFAM" id="SSF109640">
    <property type="entry name" value="KRAB domain (Kruppel-associated box)"/>
    <property type="match status" value="3"/>
</dbReference>
<feature type="region of interest" description="Disordered" evidence="13">
    <location>
        <begin position="1"/>
        <end position="103"/>
    </location>
</feature>
<evidence type="ECO:0000313" key="16">
    <source>
        <dbReference type="Proteomes" id="UP000694851"/>
    </source>
</evidence>
<evidence type="ECO:0000256" key="7">
    <source>
        <dbReference type="ARBA" id="ARBA00022833"/>
    </source>
</evidence>
<feature type="region of interest" description="Disordered" evidence="13">
    <location>
        <begin position="341"/>
        <end position="364"/>
    </location>
</feature>
<dbReference type="InterPro" id="IPR036236">
    <property type="entry name" value="Znf_C2H2_sf"/>
</dbReference>
<dbReference type="GO" id="GO:0008270">
    <property type="term" value="F:zinc ion binding"/>
    <property type="evidence" value="ECO:0007669"/>
    <property type="project" value="UniProtKB-KW"/>
</dbReference>
<evidence type="ECO:0000259" key="15">
    <source>
        <dbReference type="PROSITE" id="PS50805"/>
    </source>
</evidence>
<keyword evidence="5" id="KW-0677">Repeat</keyword>
<dbReference type="FunFam" id="3.30.160.60:FF:000688">
    <property type="entry name" value="zinc finger protein 197 isoform X1"/>
    <property type="match status" value="1"/>
</dbReference>
<evidence type="ECO:0000256" key="8">
    <source>
        <dbReference type="ARBA" id="ARBA00023015"/>
    </source>
</evidence>
<feature type="domain" description="C2H2-type" evidence="14">
    <location>
        <begin position="935"/>
        <end position="962"/>
    </location>
</feature>
<keyword evidence="6 12" id="KW-0863">Zinc-finger</keyword>
<dbReference type="Gene3D" id="3.30.160.60">
    <property type="entry name" value="Classic Zinc Finger"/>
    <property type="match status" value="17"/>
</dbReference>
<keyword evidence="10" id="KW-0804">Transcription</keyword>
<feature type="domain" description="C2H2-type" evidence="14">
    <location>
        <begin position="626"/>
        <end position="653"/>
    </location>
</feature>
<dbReference type="SUPFAM" id="SSF57667">
    <property type="entry name" value="beta-beta-alpha zinc fingers"/>
    <property type="match status" value="10"/>
</dbReference>
<evidence type="ECO:0000256" key="10">
    <source>
        <dbReference type="ARBA" id="ARBA00023163"/>
    </source>
</evidence>
<dbReference type="PROSITE" id="PS50805">
    <property type="entry name" value="KRAB"/>
    <property type="match status" value="3"/>
</dbReference>
<dbReference type="InterPro" id="IPR001909">
    <property type="entry name" value="KRAB"/>
</dbReference>
<feature type="domain" description="C2H2-type" evidence="14">
    <location>
        <begin position="738"/>
        <end position="766"/>
    </location>
</feature>
<comment type="subcellular location">
    <subcellularLocation>
        <location evidence="2">Nucleus</location>
    </subcellularLocation>
</comment>
<dbReference type="FunFam" id="3.30.160.60:FF:000566">
    <property type="entry name" value="zinc finger protein 133 isoform X2"/>
    <property type="match status" value="1"/>
</dbReference>
<dbReference type="FunFam" id="3.30.160.60:FF:002547">
    <property type="match status" value="1"/>
</dbReference>
<evidence type="ECO:0000259" key="14">
    <source>
        <dbReference type="PROSITE" id="PS50157"/>
    </source>
</evidence>
<feature type="domain" description="C2H2-type" evidence="14">
    <location>
        <begin position="991"/>
        <end position="1018"/>
    </location>
</feature>
<keyword evidence="11" id="KW-0539">Nucleus</keyword>
<dbReference type="Pfam" id="PF00096">
    <property type="entry name" value="zf-C2H2"/>
    <property type="match status" value="15"/>
</dbReference>
<feature type="domain" description="C2H2-type" evidence="14">
    <location>
        <begin position="851"/>
        <end position="878"/>
    </location>
</feature>
<accession>A0A8B7Q6J7</accession>
<evidence type="ECO:0000256" key="12">
    <source>
        <dbReference type="PROSITE-ProRule" id="PRU00042"/>
    </source>
</evidence>
<dbReference type="AlphaFoldDB" id="A0A8B7Q6J7"/>
<dbReference type="Proteomes" id="UP000694851">
    <property type="component" value="Unplaced"/>
</dbReference>
<reference evidence="17" key="1">
    <citation type="submission" date="2025-08" db="UniProtKB">
        <authorList>
            <consortium name="RefSeq"/>
        </authorList>
    </citation>
    <scope>IDENTIFICATION</scope>
    <source>
        <tissue evidence="17">Muscle</tissue>
    </source>
</reference>
<dbReference type="OrthoDB" id="9411774at2759"/>